<proteinExistence type="predicted"/>
<dbReference type="EMBL" id="CP001843">
    <property type="protein sequence ID" value="AEF86482.1"/>
    <property type="molecule type" value="Genomic_DNA"/>
</dbReference>
<reference evidence="2" key="1">
    <citation type="submission" date="2009-12" db="EMBL/GenBank/DDBJ databases">
        <title>Complete sequence of Treponema primitia strain ZAS-2.</title>
        <authorList>
            <person name="Tetu S.G."/>
            <person name="Matson E."/>
            <person name="Ren Q."/>
            <person name="Seshadri R."/>
            <person name="Elbourne L."/>
            <person name="Hassan K.A."/>
            <person name="Durkin A."/>
            <person name="Radune D."/>
            <person name="Mohamoud Y."/>
            <person name="Shay R."/>
            <person name="Jin S."/>
            <person name="Zhang X."/>
            <person name="Lucey K."/>
            <person name="Ballor N.R."/>
            <person name="Ottesen E."/>
            <person name="Rosenthal R."/>
            <person name="Allen A."/>
            <person name="Leadbetter J.R."/>
            <person name="Paulsen I.T."/>
        </authorList>
    </citation>
    <scope>NUCLEOTIDE SEQUENCE [LARGE SCALE GENOMIC DNA]</scope>
    <source>
        <strain evidence="2">ATCC BAA-887 / DSM 12427 / ZAS-2</strain>
    </source>
</reference>
<organism evidence="1 2">
    <name type="scientific">Treponema primitia (strain ATCC BAA-887 / DSM 12427 / ZAS-2)</name>
    <dbReference type="NCBI Taxonomy" id="545694"/>
    <lineage>
        <taxon>Bacteria</taxon>
        <taxon>Pseudomonadati</taxon>
        <taxon>Spirochaetota</taxon>
        <taxon>Spirochaetia</taxon>
        <taxon>Spirochaetales</taxon>
        <taxon>Treponemataceae</taxon>
        <taxon>Treponema</taxon>
    </lineage>
</organism>
<sequence>MKEKLNQEFIENISKIIKGGKQAAIEVQKRYGNIIKKEEDKYGNITLILWIIFIIIL</sequence>
<protein>
    <submittedName>
        <fullName evidence="1">Uncharacterized protein</fullName>
    </submittedName>
</protein>
<dbReference type="Proteomes" id="UP000009223">
    <property type="component" value="Chromosome"/>
</dbReference>
<dbReference type="STRING" id="545694.TREPR_3106"/>
<gene>
    <name evidence="1" type="ordered locus">TREPR_3106</name>
</gene>
<reference evidence="1 2" key="2">
    <citation type="journal article" date="2011" name="ISME J.">
        <title>RNA-seq reveals cooperative metabolic interactions between two termite-gut spirochete species in co-culture.</title>
        <authorList>
            <person name="Rosenthal A.Z."/>
            <person name="Matson E.G."/>
            <person name="Eldar A."/>
            <person name="Leadbetter J.R."/>
        </authorList>
    </citation>
    <scope>NUCLEOTIDE SEQUENCE [LARGE SCALE GENOMIC DNA]</scope>
    <source>
        <strain evidence="2">ATCC BAA-887 / DSM 12427 / ZAS-2</strain>
    </source>
</reference>
<evidence type="ECO:0000313" key="2">
    <source>
        <dbReference type="Proteomes" id="UP000009223"/>
    </source>
</evidence>
<dbReference type="AlphaFoldDB" id="F5YMK3"/>
<dbReference type="HOGENOM" id="CLU_2995371_0_0_12"/>
<name>F5YMK3_TREPZ</name>
<accession>F5YMK3</accession>
<dbReference type="RefSeq" id="WP_015707154.1">
    <property type="nucleotide sequence ID" value="NC_015578.1"/>
</dbReference>
<keyword evidence="2" id="KW-1185">Reference proteome</keyword>
<dbReference type="KEGG" id="tpi:TREPR_3106"/>
<evidence type="ECO:0000313" key="1">
    <source>
        <dbReference type="EMBL" id="AEF86482.1"/>
    </source>
</evidence>